<organism evidence="1 2">
    <name type="scientific">Bauhinia variegata</name>
    <name type="common">Purple orchid tree</name>
    <name type="synonym">Phanera variegata</name>
    <dbReference type="NCBI Taxonomy" id="167791"/>
    <lineage>
        <taxon>Eukaryota</taxon>
        <taxon>Viridiplantae</taxon>
        <taxon>Streptophyta</taxon>
        <taxon>Embryophyta</taxon>
        <taxon>Tracheophyta</taxon>
        <taxon>Spermatophyta</taxon>
        <taxon>Magnoliopsida</taxon>
        <taxon>eudicotyledons</taxon>
        <taxon>Gunneridae</taxon>
        <taxon>Pentapetalae</taxon>
        <taxon>rosids</taxon>
        <taxon>fabids</taxon>
        <taxon>Fabales</taxon>
        <taxon>Fabaceae</taxon>
        <taxon>Cercidoideae</taxon>
        <taxon>Cercideae</taxon>
        <taxon>Bauhiniinae</taxon>
        <taxon>Bauhinia</taxon>
    </lineage>
</organism>
<protein>
    <submittedName>
        <fullName evidence="1">Uncharacterized protein</fullName>
    </submittedName>
</protein>
<gene>
    <name evidence="1" type="ORF">L6164_021561</name>
</gene>
<accession>A0ACB9MYJ5</accession>
<reference evidence="1 2" key="1">
    <citation type="journal article" date="2022" name="DNA Res.">
        <title>Chromosomal-level genome assembly of the orchid tree Bauhinia variegata (Leguminosae; Cercidoideae) supports the allotetraploid origin hypothesis of Bauhinia.</title>
        <authorList>
            <person name="Zhong Y."/>
            <person name="Chen Y."/>
            <person name="Zheng D."/>
            <person name="Pang J."/>
            <person name="Liu Y."/>
            <person name="Luo S."/>
            <person name="Meng S."/>
            <person name="Qian L."/>
            <person name="Wei D."/>
            <person name="Dai S."/>
            <person name="Zhou R."/>
        </authorList>
    </citation>
    <scope>NUCLEOTIDE SEQUENCE [LARGE SCALE GENOMIC DNA]</scope>
    <source>
        <strain evidence="1">BV-YZ2020</strain>
    </source>
</reference>
<dbReference type="Proteomes" id="UP000828941">
    <property type="component" value="Chromosome 8"/>
</dbReference>
<evidence type="ECO:0000313" key="1">
    <source>
        <dbReference type="EMBL" id="KAI4329278.1"/>
    </source>
</evidence>
<proteinExistence type="predicted"/>
<sequence>MKANTLRRVAIVMAMVVMTVVGSKAEAAKEDEESSMKSCYADCYPKCDVAKPLWCATLCVGKCKHGKSIPDNLCQCTYSCSKFRCADVGSDPEKVRRCVHRCSSLCNIKY</sequence>
<dbReference type="EMBL" id="CM039433">
    <property type="protein sequence ID" value="KAI4329278.1"/>
    <property type="molecule type" value="Genomic_DNA"/>
</dbReference>
<name>A0ACB9MYJ5_BAUVA</name>
<keyword evidence="2" id="KW-1185">Reference proteome</keyword>
<comment type="caution">
    <text evidence="1">The sequence shown here is derived from an EMBL/GenBank/DDBJ whole genome shotgun (WGS) entry which is preliminary data.</text>
</comment>
<evidence type="ECO:0000313" key="2">
    <source>
        <dbReference type="Proteomes" id="UP000828941"/>
    </source>
</evidence>